<protein>
    <submittedName>
        <fullName evidence="2">Reverse transcriptase zinc-binding domain</fullName>
    </submittedName>
</protein>
<keyword evidence="2" id="KW-0695">RNA-directed DNA polymerase</keyword>
<evidence type="ECO:0000259" key="1">
    <source>
        <dbReference type="Pfam" id="PF13966"/>
    </source>
</evidence>
<accession>A0A8T2BWC6</accession>
<sequence>MVGARSDAQQLLMIKLTTITPPNSSNGSDSYLWRRSSGSYAGLFSSKDTWEQLRSTSALIPWCKTVWFKEAVPRYSFIMWLAIQGRLPTRDRLRGWGLDVSADCVLCSGSIETHRHLFFECPFSSSVWEAFAERIWPSPPLDLVSASSWILQCRSPPQHNASVIIKLIAQAACYLIWRERNARIFTSISSPSSVVQASLDRAIRDRLLAFPASPSSSSSLLGFYFRCISFPF</sequence>
<keyword evidence="2" id="KW-0548">Nucleotidyltransferase</keyword>
<evidence type="ECO:0000313" key="2">
    <source>
        <dbReference type="EMBL" id="KAG7590570.1"/>
    </source>
</evidence>
<proteinExistence type="predicted"/>
<dbReference type="InterPro" id="IPR026960">
    <property type="entry name" value="RVT-Znf"/>
</dbReference>
<gene>
    <name evidence="2" type="ORF">ISN44_As07g027230</name>
</gene>
<reference evidence="2 3" key="1">
    <citation type="submission" date="2020-12" db="EMBL/GenBank/DDBJ databases">
        <title>Concerted genomic and epigenomic changes stabilize Arabidopsis allopolyploids.</title>
        <authorList>
            <person name="Chen Z."/>
        </authorList>
    </citation>
    <scope>NUCLEOTIDE SEQUENCE [LARGE SCALE GENOMIC DNA]</scope>
    <source>
        <strain evidence="2">As9502</strain>
        <tissue evidence="2">Leaf</tissue>
    </source>
</reference>
<dbReference type="AlphaFoldDB" id="A0A8T2BWC6"/>
<keyword evidence="2" id="KW-0808">Transferase</keyword>
<dbReference type="OrthoDB" id="1743286at2759"/>
<keyword evidence="3" id="KW-1185">Reference proteome</keyword>
<name>A0A8T2BWC6_ARASU</name>
<organism evidence="2 3">
    <name type="scientific">Arabidopsis suecica</name>
    <name type="common">Swedish thale-cress</name>
    <name type="synonym">Cardaminopsis suecica</name>
    <dbReference type="NCBI Taxonomy" id="45249"/>
    <lineage>
        <taxon>Eukaryota</taxon>
        <taxon>Viridiplantae</taxon>
        <taxon>Streptophyta</taxon>
        <taxon>Embryophyta</taxon>
        <taxon>Tracheophyta</taxon>
        <taxon>Spermatophyta</taxon>
        <taxon>Magnoliopsida</taxon>
        <taxon>eudicotyledons</taxon>
        <taxon>Gunneridae</taxon>
        <taxon>Pentapetalae</taxon>
        <taxon>rosids</taxon>
        <taxon>malvids</taxon>
        <taxon>Brassicales</taxon>
        <taxon>Brassicaceae</taxon>
        <taxon>Camelineae</taxon>
        <taxon>Arabidopsis</taxon>
    </lineage>
</organism>
<dbReference type="Proteomes" id="UP000694251">
    <property type="component" value="Chromosome 7"/>
</dbReference>
<dbReference type="Pfam" id="PF13966">
    <property type="entry name" value="zf-RVT"/>
    <property type="match status" value="1"/>
</dbReference>
<dbReference type="PANTHER" id="PTHR33116:SF84">
    <property type="entry name" value="RNA-DIRECTED DNA POLYMERASE"/>
    <property type="match status" value="1"/>
</dbReference>
<dbReference type="EMBL" id="JAEFBJ010000007">
    <property type="protein sequence ID" value="KAG7590570.1"/>
    <property type="molecule type" value="Genomic_DNA"/>
</dbReference>
<dbReference type="GO" id="GO:0003964">
    <property type="term" value="F:RNA-directed DNA polymerase activity"/>
    <property type="evidence" value="ECO:0007669"/>
    <property type="project" value="UniProtKB-KW"/>
</dbReference>
<evidence type="ECO:0000313" key="3">
    <source>
        <dbReference type="Proteomes" id="UP000694251"/>
    </source>
</evidence>
<comment type="caution">
    <text evidence="2">The sequence shown here is derived from an EMBL/GenBank/DDBJ whole genome shotgun (WGS) entry which is preliminary data.</text>
</comment>
<feature type="domain" description="Reverse transcriptase zinc-binding" evidence="1">
    <location>
        <begin position="44"/>
        <end position="128"/>
    </location>
</feature>
<dbReference type="PANTHER" id="PTHR33116">
    <property type="entry name" value="REVERSE TRANSCRIPTASE ZINC-BINDING DOMAIN-CONTAINING PROTEIN-RELATED-RELATED"/>
    <property type="match status" value="1"/>
</dbReference>